<evidence type="ECO:0000256" key="9">
    <source>
        <dbReference type="SAM" id="Phobius"/>
    </source>
</evidence>
<evidence type="ECO:0000256" key="7">
    <source>
        <dbReference type="ARBA" id="ARBA00022989"/>
    </source>
</evidence>
<protein>
    <recommendedName>
        <fullName evidence="10">Type II secretion system protein GspC N-terminal domain-containing protein</fullName>
    </recommendedName>
</protein>
<comment type="subcellular location">
    <subcellularLocation>
        <location evidence="1">Cell inner membrane</location>
    </subcellularLocation>
</comment>
<evidence type="ECO:0000313" key="11">
    <source>
        <dbReference type="EMBL" id="TFH67227.1"/>
    </source>
</evidence>
<evidence type="ECO:0000259" key="10">
    <source>
        <dbReference type="Pfam" id="PF11356"/>
    </source>
</evidence>
<keyword evidence="4" id="KW-0997">Cell inner membrane</keyword>
<evidence type="ECO:0000256" key="3">
    <source>
        <dbReference type="ARBA" id="ARBA00022475"/>
    </source>
</evidence>
<evidence type="ECO:0000313" key="12">
    <source>
        <dbReference type="Proteomes" id="UP000298133"/>
    </source>
</evidence>
<dbReference type="Proteomes" id="UP000298133">
    <property type="component" value="Unassembled WGS sequence"/>
</dbReference>
<dbReference type="Gene3D" id="2.30.30.830">
    <property type="match status" value="1"/>
</dbReference>
<keyword evidence="3" id="KW-1003">Cell membrane</keyword>
<dbReference type="Pfam" id="PF11356">
    <property type="entry name" value="T2SSC"/>
    <property type="match status" value="1"/>
</dbReference>
<keyword evidence="6" id="KW-0653">Protein transport</keyword>
<proteinExistence type="predicted"/>
<dbReference type="GO" id="GO:0005886">
    <property type="term" value="C:plasma membrane"/>
    <property type="evidence" value="ECO:0007669"/>
    <property type="project" value="UniProtKB-SubCell"/>
</dbReference>
<sequence>MTNRFGVVLRLFGRGWVQRASLLAMVVALLSGVAVLLLLTRPPVELRLASPVPPAFEAPNWFAAVEPAAPSQPRLATANLRGELLGVLVAGARSTATVKLQGKPEQVFRLGEELEPGVVLVAVEAERVILRQRGQQRELVLASDSLAASEWAPTVSADESSQADSEVGVALALSGLFRAQPTQYNGSSALLLSDIGAEMAVLTDLQTGDLVVAVEYQGEQLTIDQLSANPALWSALALNSELPVTVVRNDNEITLQINAASLAARVMPNLNTQ</sequence>
<feature type="domain" description="Type II secretion system protein GspC N-terminal" evidence="10">
    <location>
        <begin position="60"/>
        <end position="141"/>
    </location>
</feature>
<evidence type="ECO:0000256" key="5">
    <source>
        <dbReference type="ARBA" id="ARBA00022692"/>
    </source>
</evidence>
<reference evidence="11 12" key="1">
    <citation type="submission" date="2019-03" db="EMBL/GenBank/DDBJ databases">
        <title>Draft genome of Gammaproteobacteria bacterium LSUCC0057, a member of the SAR92 clade.</title>
        <authorList>
            <person name="Lanclos V.C."/>
            <person name="Doiron C."/>
            <person name="Henson M.W."/>
            <person name="Thrash J.C."/>
        </authorList>
    </citation>
    <scope>NUCLEOTIDE SEQUENCE [LARGE SCALE GENOMIC DNA]</scope>
    <source>
        <strain evidence="11 12">LSUCC0057</strain>
    </source>
</reference>
<evidence type="ECO:0000256" key="6">
    <source>
        <dbReference type="ARBA" id="ARBA00022927"/>
    </source>
</evidence>
<keyword evidence="8 9" id="KW-0472">Membrane</keyword>
<comment type="caution">
    <text evidence="11">The sequence shown here is derived from an EMBL/GenBank/DDBJ whole genome shotgun (WGS) entry which is preliminary data.</text>
</comment>
<dbReference type="InterPro" id="IPR024961">
    <property type="entry name" value="T2SS_GspC_N"/>
</dbReference>
<evidence type="ECO:0000256" key="1">
    <source>
        <dbReference type="ARBA" id="ARBA00004533"/>
    </source>
</evidence>
<organism evidence="11 12">
    <name type="scientific">Gammaproteobacteria bacterium LSUCC0057</name>
    <dbReference type="NCBI Taxonomy" id="2559237"/>
    <lineage>
        <taxon>Bacteria</taxon>
        <taxon>Pseudomonadati</taxon>
        <taxon>Pseudomonadota</taxon>
        <taxon>Gammaproteobacteria</taxon>
        <taxon>Cellvibrionales</taxon>
        <taxon>Porticoccaceae</taxon>
        <taxon>SAR92 clade</taxon>
    </lineage>
</organism>
<evidence type="ECO:0000256" key="8">
    <source>
        <dbReference type="ARBA" id="ARBA00023136"/>
    </source>
</evidence>
<evidence type="ECO:0000256" key="4">
    <source>
        <dbReference type="ARBA" id="ARBA00022519"/>
    </source>
</evidence>
<dbReference type="OrthoDB" id="1491375at2"/>
<keyword evidence="5 9" id="KW-0812">Transmembrane</keyword>
<dbReference type="AlphaFoldDB" id="A0A4Y8UHF8"/>
<keyword evidence="2" id="KW-0813">Transport</keyword>
<evidence type="ECO:0000256" key="2">
    <source>
        <dbReference type="ARBA" id="ARBA00022448"/>
    </source>
</evidence>
<gene>
    <name evidence="11" type="ORF">E3W66_09410</name>
</gene>
<accession>A0A4Y8UHF8</accession>
<dbReference type="EMBL" id="SPIA01000004">
    <property type="protein sequence ID" value="TFH67227.1"/>
    <property type="molecule type" value="Genomic_DNA"/>
</dbReference>
<name>A0A4Y8UHF8_9GAMM</name>
<keyword evidence="7 9" id="KW-1133">Transmembrane helix</keyword>
<dbReference type="GO" id="GO:0015031">
    <property type="term" value="P:protein transport"/>
    <property type="evidence" value="ECO:0007669"/>
    <property type="project" value="UniProtKB-KW"/>
</dbReference>
<keyword evidence="12" id="KW-1185">Reference proteome</keyword>
<feature type="transmembrane region" description="Helical" evidence="9">
    <location>
        <begin position="20"/>
        <end position="39"/>
    </location>
</feature>